<reference evidence="1 2" key="1">
    <citation type="submission" date="2017-04" db="EMBL/GenBank/DDBJ databases">
        <authorList>
            <person name="Afonso C.L."/>
            <person name="Miller P.J."/>
            <person name="Scott M.A."/>
            <person name="Spackman E."/>
            <person name="Goraichik I."/>
            <person name="Dimitrov K.M."/>
            <person name="Suarez D.L."/>
            <person name="Swayne D.E."/>
        </authorList>
    </citation>
    <scope>NUCLEOTIDE SEQUENCE [LARGE SCALE GENOMIC DNA]</scope>
    <source>
        <strain evidence="1 2">KR-140</strain>
    </source>
</reference>
<protein>
    <submittedName>
        <fullName evidence="1">Type IV pilus assembly protein PilA</fullName>
    </submittedName>
</protein>
<proteinExistence type="predicted"/>
<keyword evidence="2" id="KW-1185">Reference proteome</keyword>
<name>A0A1W1UR87_9DEIO</name>
<dbReference type="STRING" id="695939.SAMN00790413_04354"/>
<dbReference type="Proteomes" id="UP000192582">
    <property type="component" value="Unassembled WGS sequence"/>
</dbReference>
<dbReference type="RefSeq" id="WP_084046440.1">
    <property type="nucleotide sequence ID" value="NZ_FWWU01000006.1"/>
</dbReference>
<evidence type="ECO:0000313" key="1">
    <source>
        <dbReference type="EMBL" id="SMB83321.1"/>
    </source>
</evidence>
<organism evidence="1 2">
    <name type="scientific">Deinococcus hopiensis KR-140</name>
    <dbReference type="NCBI Taxonomy" id="695939"/>
    <lineage>
        <taxon>Bacteria</taxon>
        <taxon>Thermotogati</taxon>
        <taxon>Deinococcota</taxon>
        <taxon>Deinococci</taxon>
        <taxon>Deinococcales</taxon>
        <taxon>Deinococcaceae</taxon>
        <taxon>Deinococcus</taxon>
    </lineage>
</organism>
<sequence length="119" mass="12886">MTCILVVLALGFFVLWPSFTCACRRIPPDSPARSLLVQAINAAEDHRSTSGTYFKVATDCRNSELLNITSFPATVTACRIQQTPNGTYGYVTSSTMDKSYQFDGTFIAQGSAAMPSSMP</sequence>
<dbReference type="EMBL" id="FWWU01000006">
    <property type="protein sequence ID" value="SMB83321.1"/>
    <property type="molecule type" value="Genomic_DNA"/>
</dbReference>
<accession>A0A1W1UR87</accession>
<gene>
    <name evidence="1" type="ORF">SAMN00790413_04354</name>
</gene>
<dbReference type="AlphaFoldDB" id="A0A1W1UR87"/>
<dbReference type="OrthoDB" id="71862at2"/>
<evidence type="ECO:0000313" key="2">
    <source>
        <dbReference type="Proteomes" id="UP000192582"/>
    </source>
</evidence>